<proteinExistence type="predicted"/>
<dbReference type="PROSITE" id="PS50297">
    <property type="entry name" value="ANK_REP_REGION"/>
    <property type="match status" value="8"/>
</dbReference>
<dbReference type="Gene3D" id="3.40.50.1580">
    <property type="entry name" value="Nucleoside phosphorylase domain"/>
    <property type="match status" value="1"/>
</dbReference>
<dbReference type="GO" id="GO:0005634">
    <property type="term" value="C:nucleus"/>
    <property type="evidence" value="ECO:0007669"/>
    <property type="project" value="TreeGrafter"/>
</dbReference>
<accession>A0A9P5CB51</accession>
<feature type="repeat" description="ANK" evidence="3">
    <location>
        <begin position="999"/>
        <end position="1031"/>
    </location>
</feature>
<feature type="repeat" description="ANK" evidence="3">
    <location>
        <begin position="1125"/>
        <end position="1157"/>
    </location>
</feature>
<dbReference type="SUPFAM" id="SSF48403">
    <property type="entry name" value="Ankyrin repeat"/>
    <property type="match status" value="1"/>
</dbReference>
<feature type="repeat" description="ANK" evidence="3">
    <location>
        <begin position="1027"/>
        <end position="1059"/>
    </location>
</feature>
<dbReference type="PANTHER" id="PTHR24193:SF121">
    <property type="entry name" value="ADA2A-CONTAINING COMPLEX COMPONENT 3, ISOFORM D"/>
    <property type="match status" value="1"/>
</dbReference>
<feature type="repeat" description="ANK" evidence="3">
    <location>
        <begin position="1092"/>
        <end position="1124"/>
    </location>
</feature>
<dbReference type="InterPro" id="IPR002110">
    <property type="entry name" value="Ankyrin_rpt"/>
</dbReference>
<feature type="repeat" description="ANK" evidence="3">
    <location>
        <begin position="1331"/>
        <end position="1363"/>
    </location>
</feature>
<keyword evidence="1" id="KW-0677">Repeat</keyword>
<dbReference type="Pfam" id="PF00023">
    <property type="entry name" value="Ank"/>
    <property type="match status" value="1"/>
</dbReference>
<feature type="repeat" description="ANK" evidence="3">
    <location>
        <begin position="1192"/>
        <end position="1224"/>
    </location>
</feature>
<dbReference type="Pfam" id="PF12796">
    <property type="entry name" value="Ank_2"/>
    <property type="match status" value="4"/>
</dbReference>
<evidence type="ECO:0000313" key="5">
    <source>
        <dbReference type="EMBL" id="KAF3070069.1"/>
    </source>
</evidence>
<dbReference type="InterPro" id="IPR035994">
    <property type="entry name" value="Nucleoside_phosphorylase_sf"/>
</dbReference>
<dbReference type="SUPFAM" id="SSF52540">
    <property type="entry name" value="P-loop containing nucleoside triphosphate hydrolases"/>
    <property type="match status" value="1"/>
</dbReference>
<dbReference type="PANTHER" id="PTHR24193">
    <property type="entry name" value="ANKYRIN REPEAT PROTEIN"/>
    <property type="match status" value="1"/>
</dbReference>
<protein>
    <submittedName>
        <fullName evidence="5">Ankyrin repeat domain-containing protein 50</fullName>
    </submittedName>
</protein>
<feature type="repeat" description="ANK" evidence="3">
    <location>
        <begin position="1297"/>
        <end position="1330"/>
    </location>
</feature>
<feature type="repeat" description="ANK" evidence="3">
    <location>
        <begin position="1158"/>
        <end position="1191"/>
    </location>
</feature>
<dbReference type="InterPro" id="IPR050663">
    <property type="entry name" value="Ankyrin-SOCS_Box"/>
</dbReference>
<feature type="repeat" description="ANK" evidence="3">
    <location>
        <begin position="1225"/>
        <end position="1262"/>
    </location>
</feature>
<dbReference type="Gene3D" id="1.25.40.20">
    <property type="entry name" value="Ankyrin repeat-containing domain"/>
    <property type="match status" value="3"/>
</dbReference>
<name>A0A9P5CB51_9HYPO</name>
<dbReference type="SUPFAM" id="SSF53167">
    <property type="entry name" value="Purine and uridine phosphorylases"/>
    <property type="match status" value="1"/>
</dbReference>
<dbReference type="EMBL" id="QLNT01000011">
    <property type="protein sequence ID" value="KAF3070069.1"/>
    <property type="molecule type" value="Genomic_DNA"/>
</dbReference>
<dbReference type="Pfam" id="PF24883">
    <property type="entry name" value="NPHP3_N"/>
    <property type="match status" value="1"/>
</dbReference>
<dbReference type="GO" id="GO:0045944">
    <property type="term" value="P:positive regulation of transcription by RNA polymerase II"/>
    <property type="evidence" value="ECO:0007669"/>
    <property type="project" value="TreeGrafter"/>
</dbReference>
<evidence type="ECO:0000313" key="6">
    <source>
        <dbReference type="Proteomes" id="UP000801864"/>
    </source>
</evidence>
<reference evidence="5 6" key="1">
    <citation type="submission" date="2018-06" db="EMBL/GenBank/DDBJ databases">
        <title>Genome analysis of cellulolytic fungus Trichoderma lentiforme CFAM-422.</title>
        <authorList>
            <person name="Steindorff A.S."/>
            <person name="Formighieri E.F."/>
            <person name="Midorikawa G.E.O."/>
            <person name="Tamietti M.S."/>
            <person name="Ramos E.Z."/>
            <person name="Silva A.S."/>
            <person name="Bon E.P.S."/>
            <person name="Mendes T.D."/>
            <person name="Damaso M.C.T."/>
            <person name="Favaro L.C.L."/>
        </authorList>
    </citation>
    <scope>NUCLEOTIDE SEQUENCE [LARGE SCALE GENOMIC DNA]</scope>
    <source>
        <strain evidence="5 6">CFAM-422</strain>
    </source>
</reference>
<dbReference type="InterPro" id="IPR027417">
    <property type="entry name" value="P-loop_NTPase"/>
</dbReference>
<dbReference type="PRINTS" id="PR01415">
    <property type="entry name" value="ANKYRIN"/>
</dbReference>
<dbReference type="Gene3D" id="3.40.50.300">
    <property type="entry name" value="P-loop containing nucleotide triphosphate hydrolases"/>
    <property type="match status" value="1"/>
</dbReference>
<comment type="caution">
    <text evidence="5">The sequence shown here is derived from an EMBL/GenBank/DDBJ whole genome shotgun (WGS) entry which is preliminary data.</text>
</comment>
<dbReference type="GO" id="GO:0009116">
    <property type="term" value="P:nucleoside metabolic process"/>
    <property type="evidence" value="ECO:0007669"/>
    <property type="project" value="InterPro"/>
</dbReference>
<feature type="domain" description="Nephrocystin 3-like N-terminal" evidence="4">
    <location>
        <begin position="407"/>
        <end position="578"/>
    </location>
</feature>
<dbReference type="GO" id="GO:0000976">
    <property type="term" value="F:transcription cis-regulatory region binding"/>
    <property type="evidence" value="ECO:0007669"/>
    <property type="project" value="TreeGrafter"/>
</dbReference>
<evidence type="ECO:0000256" key="2">
    <source>
        <dbReference type="ARBA" id="ARBA00023043"/>
    </source>
</evidence>
<sequence length="1390" mass="155164">MKRVLSINYHQDAAIGRGKRLKTPISDQNLRGNYLQQKANAEYTVGWICAVTTEYVAAQAILDEKHAGPETVSQANQTDYTLGCIGKHNVVIATLPYGEYGTASAATVAADMSHNFPNIRIRLMAGIGGGAPSERNDIRLGDIVVSSPSNGTSGVVQYDYGRMTQGQPFEPTRFLDQPPTILRTAMTGLMAQYECEGHQLEETINIILEKNPRLLGKYSRPHESSDRLYCNTFVHPSNDDSDCAKSCGDDSLIVRPTRTQENSSLVIHYGVIASANHLMKNAIIRDKMSSENDVLCFEMEAGGLMNNFPCLVIRGICDYSDSHENKEWQGYAAMAAAAYAKDLINRLPLMDSAAPQSTNNPSSNQLHLQEEKTYPVSDKQMVAILESLRFDQIEARQMTIKNAHAKTCRWLLHKSQYIDWLDTAKMNEHSGFLWIKGKPGTGKSTLMKFALNSAKKTMRDKIIIYFFFNARGEDLERSTLGMYRSLLLQLLEKLPALQNILELPRAISKPGKEYHWTTEILINLLDQAIQNLKESSIICFIDALDECEENQIRNMIRFFERVGESATAGSFRVCFSSRHYPHISISKGLNLILEGQEGHTQDMITYINSELKIGDSDLADEIRTELHQKASGVFMWVILVVDILNKEHDKGRIHILKKRLQEIPADLHALFRDILTRDREDTYGLLLCIQWVLFTKQPLRPEQLYFALLSDHLLEWNSSGVTVSVMERFILNHSKGLTEVTKSKVPTVQFIHESVKDYLLKENGLRDIWPDLPADVRAESHERLKQCCLNHIAFGKTAYPKIGAALAKASSEEAKNQRQSTNASSPFLEYAVKNVLHHANEAEASGINQAEFLKEFPLDDWIQLDNYFERHEIRRHQRDVSFLYILAELNMGHLIRRHPDRTSFLKIESERYGTPIFAALATNSSESTRVFLDVYLEIEPSFRGIVDDYYASIEKNGLGRTFKFSPKHCFRDFVIKGTALAAAFSLEMTNMSVEQLKLHSQNYLHIAVGNGHKSILKLFLNKGAYLDHQELLLAAISNGHESIANLLLANGAKMNDIDKNGRAFLSIAAEKGLYSLVEESLNSGAEFDIEYKGRTLLSYAAHSGSEAIVKLLLEKGAKIDTEDHIGRTPLSYAAESGSQAIVQLLLKKGAEINNRDHDRRTPLHYGANIRRNETVLGVLLHGGAEIDAKDSLGMTPLFLAAACGGGANVQLLLDRGANINLRNSVGRTPLSHAFVSKNWYPDITYTTCLLIQKGADINVKDDNGRTPLSYAAMEYYNKEAAEMLLKKGAEVDARDNDGRTPLSHAAASFASGVISSVLLKSGAEIEAKDNNGRTPLSYAAETGNYLSGRPLLTAGAEVNVKDNDGRTPYIYGERNGRINVLDKWVPGSKH</sequence>
<dbReference type="Proteomes" id="UP000801864">
    <property type="component" value="Unassembled WGS sequence"/>
</dbReference>
<dbReference type="InterPro" id="IPR036770">
    <property type="entry name" value="Ankyrin_rpt-contain_sf"/>
</dbReference>
<gene>
    <name evidence="5" type="ORF">CFAM422_007002</name>
</gene>
<keyword evidence="2 3" id="KW-0040">ANK repeat</keyword>
<evidence type="ECO:0000259" key="4">
    <source>
        <dbReference type="Pfam" id="PF24883"/>
    </source>
</evidence>
<feature type="repeat" description="ANK" evidence="3">
    <location>
        <begin position="1263"/>
        <end position="1296"/>
    </location>
</feature>
<keyword evidence="6" id="KW-1185">Reference proteome</keyword>
<evidence type="ECO:0000256" key="1">
    <source>
        <dbReference type="ARBA" id="ARBA00022737"/>
    </source>
</evidence>
<dbReference type="PROSITE" id="PS50088">
    <property type="entry name" value="ANK_REPEAT"/>
    <property type="match status" value="10"/>
</dbReference>
<evidence type="ECO:0000256" key="3">
    <source>
        <dbReference type="PROSITE-ProRule" id="PRU00023"/>
    </source>
</evidence>
<dbReference type="GO" id="GO:0003824">
    <property type="term" value="F:catalytic activity"/>
    <property type="evidence" value="ECO:0007669"/>
    <property type="project" value="InterPro"/>
</dbReference>
<dbReference type="SMART" id="SM00248">
    <property type="entry name" value="ANK"/>
    <property type="match status" value="11"/>
</dbReference>
<organism evidence="5 6">
    <name type="scientific">Trichoderma lentiforme</name>
    <dbReference type="NCBI Taxonomy" id="1567552"/>
    <lineage>
        <taxon>Eukaryota</taxon>
        <taxon>Fungi</taxon>
        <taxon>Dikarya</taxon>
        <taxon>Ascomycota</taxon>
        <taxon>Pezizomycotina</taxon>
        <taxon>Sordariomycetes</taxon>
        <taxon>Hypocreomycetidae</taxon>
        <taxon>Hypocreales</taxon>
        <taxon>Hypocreaceae</taxon>
        <taxon>Trichoderma</taxon>
    </lineage>
</organism>
<dbReference type="InterPro" id="IPR056884">
    <property type="entry name" value="NPHP3-like_N"/>
</dbReference>